<evidence type="ECO:0000313" key="2">
    <source>
        <dbReference type="Proteomes" id="UP000887013"/>
    </source>
</evidence>
<protein>
    <submittedName>
        <fullName evidence="1">Uncharacterized protein</fullName>
    </submittedName>
</protein>
<keyword evidence="2" id="KW-1185">Reference proteome</keyword>
<dbReference type="EMBL" id="BMAW01040680">
    <property type="protein sequence ID" value="GFU60516.1"/>
    <property type="molecule type" value="Genomic_DNA"/>
</dbReference>
<dbReference type="PROSITE" id="PS51257">
    <property type="entry name" value="PROKAR_LIPOPROTEIN"/>
    <property type="match status" value="1"/>
</dbReference>
<gene>
    <name evidence="1" type="ORF">NPIL_565931</name>
</gene>
<dbReference type="AlphaFoldDB" id="A0A8X6R4A7"/>
<evidence type="ECO:0000313" key="1">
    <source>
        <dbReference type="EMBL" id="GFU60516.1"/>
    </source>
</evidence>
<sequence length="125" mass="13699">MTRHSKACKLTFAVCGWAFSCWKMASRRPSMKGSVTGSNTSWSWSLTDAQGRSGLIGLPFDRWSTAGPDNRVDASSLEVALSAATPSPISSLLKPRGYQRCQLEEACFISGWLAYLFGCCLDFFL</sequence>
<proteinExistence type="predicted"/>
<comment type="caution">
    <text evidence="1">The sequence shown here is derived from an EMBL/GenBank/DDBJ whole genome shotgun (WGS) entry which is preliminary data.</text>
</comment>
<organism evidence="1 2">
    <name type="scientific">Nephila pilipes</name>
    <name type="common">Giant wood spider</name>
    <name type="synonym">Nephila maculata</name>
    <dbReference type="NCBI Taxonomy" id="299642"/>
    <lineage>
        <taxon>Eukaryota</taxon>
        <taxon>Metazoa</taxon>
        <taxon>Ecdysozoa</taxon>
        <taxon>Arthropoda</taxon>
        <taxon>Chelicerata</taxon>
        <taxon>Arachnida</taxon>
        <taxon>Araneae</taxon>
        <taxon>Araneomorphae</taxon>
        <taxon>Entelegynae</taxon>
        <taxon>Araneoidea</taxon>
        <taxon>Nephilidae</taxon>
        <taxon>Nephila</taxon>
    </lineage>
</organism>
<dbReference type="Proteomes" id="UP000887013">
    <property type="component" value="Unassembled WGS sequence"/>
</dbReference>
<accession>A0A8X6R4A7</accession>
<name>A0A8X6R4A7_NEPPI</name>
<reference evidence="1" key="1">
    <citation type="submission" date="2020-08" db="EMBL/GenBank/DDBJ databases">
        <title>Multicomponent nature underlies the extraordinary mechanical properties of spider dragline silk.</title>
        <authorList>
            <person name="Kono N."/>
            <person name="Nakamura H."/>
            <person name="Mori M."/>
            <person name="Yoshida Y."/>
            <person name="Ohtoshi R."/>
            <person name="Malay A.D."/>
            <person name="Moran D.A.P."/>
            <person name="Tomita M."/>
            <person name="Numata K."/>
            <person name="Arakawa K."/>
        </authorList>
    </citation>
    <scope>NUCLEOTIDE SEQUENCE</scope>
</reference>